<feature type="coiled-coil region" evidence="1">
    <location>
        <begin position="180"/>
        <end position="256"/>
    </location>
</feature>
<evidence type="ECO:0000313" key="3">
    <source>
        <dbReference type="EMBL" id="CAG5088309.1"/>
    </source>
</evidence>
<organism evidence="3 4">
    <name type="scientific">Oikopleura dioica</name>
    <name type="common">Tunicate</name>
    <dbReference type="NCBI Taxonomy" id="34765"/>
    <lineage>
        <taxon>Eukaryota</taxon>
        <taxon>Metazoa</taxon>
        <taxon>Chordata</taxon>
        <taxon>Tunicata</taxon>
        <taxon>Appendicularia</taxon>
        <taxon>Copelata</taxon>
        <taxon>Oikopleuridae</taxon>
        <taxon>Oikopleura</taxon>
    </lineage>
</organism>
<dbReference type="Proteomes" id="UP001158576">
    <property type="component" value="Chromosome PAR"/>
</dbReference>
<accession>A0ABN7S3Q1</accession>
<feature type="compositionally biased region" description="Low complexity" evidence="2">
    <location>
        <begin position="935"/>
        <end position="956"/>
    </location>
</feature>
<feature type="region of interest" description="Disordered" evidence="2">
    <location>
        <begin position="348"/>
        <end position="476"/>
    </location>
</feature>
<protein>
    <submittedName>
        <fullName evidence="3">Oidioi.mRNA.OKI2018_I69.PAR.g11804.t1.cds</fullName>
    </submittedName>
</protein>
<feature type="compositionally biased region" description="Polar residues" evidence="2">
    <location>
        <begin position="421"/>
        <end position="464"/>
    </location>
</feature>
<dbReference type="PANTHER" id="PTHR37915:SF3">
    <property type="match status" value="1"/>
</dbReference>
<name>A0ABN7S3Q1_OIKDI</name>
<feature type="region of interest" description="Disordered" evidence="2">
    <location>
        <begin position="922"/>
        <end position="972"/>
    </location>
</feature>
<dbReference type="PANTHER" id="PTHR37915">
    <property type="match status" value="1"/>
</dbReference>
<keyword evidence="4" id="KW-1185">Reference proteome</keyword>
<reference evidence="3 4" key="1">
    <citation type="submission" date="2021-04" db="EMBL/GenBank/DDBJ databases">
        <authorList>
            <person name="Bliznina A."/>
        </authorList>
    </citation>
    <scope>NUCLEOTIDE SEQUENCE [LARGE SCALE GENOMIC DNA]</scope>
</reference>
<evidence type="ECO:0000313" key="4">
    <source>
        <dbReference type="Proteomes" id="UP001158576"/>
    </source>
</evidence>
<evidence type="ECO:0000256" key="1">
    <source>
        <dbReference type="SAM" id="Coils"/>
    </source>
</evidence>
<sequence length="972" mass="109963">MANSEMEVLEGIVHGLQQKRLKRKEDEWTEKFNIIQGRIEATLEGYKVDTELLEKQLIKKCSAIKFADNLEELSKLITDASSRADHSQKTQVFIVGYQNKSTQRLQMLNDVVENLHMASLDDDDPSMSTDSGLGEFDNIDLTIDETIGGVSEAIHKLDDLSDDIVKILEANRTGAGAKKRRVLERKVNALKTELNDSKKKLEDMKGEIAAEQGKNFQFLAKVKMRDQDIQKLEKEKDELLEKAEEATAEMRQAKTDKMDVIFMYEERIKELNRKIPGSRERADKEIATDPVQISEAVEVDGDNLEVPQAVPSRVQSANVLLEKSSFEIMYIEPRRMLSADEKHTKSLILKEDDLGPTPTTLSRPTTATQSIQTDEMIMPDPVESVIVHPPKPKQKKAKGSVSSTKDDEKPKSSKTAKKSVKMQNSTKPAKPTVASSSKTTKPFAKSSPNIQSTELEQQKQSVNSQEKKETQATPKAEVLESAGRLYSATQKTTDRAFIRCFNKLLWFSAEIEEVLGIRKSAKIIQERNDFESLQENERVAEANRILARTEDIVENLTAAIKAHSIVNEQFGISEAEAMTDLEEKYDNLMVKYRQSLEELKKIKRKELLRKTKSESHNLSKSSAGLNKFFATFDARQRKDSLKESGVLSDSASSINRKKISIDLEDKTQKAPPRVSYVSSSSGIVTKPRSDRFDTMTQSLISIEDTVQAPAELLEDFERFTDDLVDGVIANKQISQIAIPFIEPQKVEANHADPPNSRASVRTEVIETDHIRSAQYTNSKIQKFANEWSRAISTSEYAHDIRTNLTKMEKLEIRRNRIWTTMTEEIYRLRHAIRYQIRKATKDLRIRTIRKFQPDLLNLFISGEKFKNQPESSKAPTHSRAGHLLRGRLTELSRGFQVDSFDDFQLTGSSCLLSSQRDFEASQNVNSAPKLPKLQPPSAISSRPSSGDSSRSRPTQSFLQMDLSRRTIPHKPI</sequence>
<dbReference type="EMBL" id="OU015568">
    <property type="protein sequence ID" value="CAG5088309.1"/>
    <property type="molecule type" value="Genomic_DNA"/>
</dbReference>
<feature type="coiled-coil region" evidence="1">
    <location>
        <begin position="539"/>
        <end position="605"/>
    </location>
</feature>
<proteinExistence type="predicted"/>
<gene>
    <name evidence="3" type="ORF">OKIOD_LOCUS3362</name>
</gene>
<evidence type="ECO:0000256" key="2">
    <source>
        <dbReference type="SAM" id="MobiDB-lite"/>
    </source>
</evidence>
<feature type="compositionally biased region" description="Low complexity" evidence="2">
    <location>
        <begin position="356"/>
        <end position="368"/>
    </location>
</feature>
<keyword evidence="1" id="KW-0175">Coiled coil</keyword>